<sequence>MSSFICRSCRASQQTLRRYGPQSTLTYSSLAPPKKPQDPRYPKDQIDVEALLSKPTWSVKNLIPSNEVNHIGALRVKPEQLHHLLRLSALPMPKSPQEEKDMLRTLDLQLHFVRKMQNVDTEGVEPLQSIRDETTKGREEATIGLEELRDALGKEDIKGRSRRPRRRREVIDTEGVEDWDVLGTASEKIETPGGKYFVVRSGKAKEESE</sequence>
<dbReference type="GO" id="GO:0030956">
    <property type="term" value="C:glutamyl-tRNA(Gln) amidotransferase complex"/>
    <property type="evidence" value="ECO:0007669"/>
    <property type="project" value="TreeGrafter"/>
</dbReference>
<feature type="domain" description="Glutamyl-tRNA amidotransferase complex subunit Gta3" evidence="2">
    <location>
        <begin position="76"/>
        <end position="127"/>
    </location>
</feature>
<dbReference type="SUPFAM" id="SSF141000">
    <property type="entry name" value="Glu-tRNAGln amidotransferase C subunit"/>
    <property type="match status" value="1"/>
</dbReference>
<reference evidence="3 4" key="1">
    <citation type="submission" date="2018-05" db="EMBL/GenBank/DDBJ databases">
        <title>Whole genome sequencing for identification of molecular markers to develop diagnostic detection tools for the regulated plant pathogen Lachnellula willkommii.</title>
        <authorList>
            <person name="Giroux E."/>
            <person name="Bilodeau G."/>
        </authorList>
    </citation>
    <scope>NUCLEOTIDE SEQUENCE [LARGE SCALE GENOMIC DNA]</scope>
    <source>
        <strain evidence="3 4">CBS 625.97</strain>
    </source>
</reference>
<dbReference type="InterPro" id="IPR049545">
    <property type="entry name" value="Gta3_dom"/>
</dbReference>
<organism evidence="3 4">
    <name type="scientific">Lachnellula cervina</name>
    <dbReference type="NCBI Taxonomy" id="1316786"/>
    <lineage>
        <taxon>Eukaryota</taxon>
        <taxon>Fungi</taxon>
        <taxon>Dikarya</taxon>
        <taxon>Ascomycota</taxon>
        <taxon>Pezizomycotina</taxon>
        <taxon>Leotiomycetes</taxon>
        <taxon>Helotiales</taxon>
        <taxon>Lachnaceae</taxon>
        <taxon>Lachnellula</taxon>
    </lineage>
</organism>
<dbReference type="PANTHER" id="PTHR15004:SF0">
    <property type="entry name" value="GLUTAMYL-TRNA(GLN) AMIDOTRANSFERASE SUBUNIT C, MITOCHONDRIAL"/>
    <property type="match status" value="1"/>
</dbReference>
<dbReference type="GO" id="GO:0070681">
    <property type="term" value="P:glutaminyl-tRNAGln biosynthesis via transamidation"/>
    <property type="evidence" value="ECO:0007669"/>
    <property type="project" value="TreeGrafter"/>
</dbReference>
<evidence type="ECO:0000259" key="2">
    <source>
        <dbReference type="Pfam" id="PF20978"/>
    </source>
</evidence>
<dbReference type="Pfam" id="PF20978">
    <property type="entry name" value="Gta3"/>
    <property type="match status" value="1"/>
</dbReference>
<dbReference type="InterPro" id="IPR036113">
    <property type="entry name" value="Asp/Glu-ADT_sf_sub_c"/>
</dbReference>
<dbReference type="InterPro" id="IPR003837">
    <property type="entry name" value="GatC"/>
</dbReference>
<gene>
    <name evidence="3" type="ORF">LCER1_G001392</name>
</gene>
<evidence type="ECO:0000256" key="1">
    <source>
        <dbReference type="SAM" id="MobiDB-lite"/>
    </source>
</evidence>
<dbReference type="EMBL" id="QGMG01000110">
    <property type="protein sequence ID" value="TVY57152.1"/>
    <property type="molecule type" value="Genomic_DNA"/>
</dbReference>
<dbReference type="AlphaFoldDB" id="A0A7D8USL9"/>
<accession>A0A7D8USL9</accession>
<feature type="region of interest" description="Disordered" evidence="1">
    <location>
        <begin position="22"/>
        <end position="41"/>
    </location>
</feature>
<dbReference type="OrthoDB" id="5522061at2759"/>
<dbReference type="GO" id="GO:0032543">
    <property type="term" value="P:mitochondrial translation"/>
    <property type="evidence" value="ECO:0007669"/>
    <property type="project" value="TreeGrafter"/>
</dbReference>
<protein>
    <recommendedName>
        <fullName evidence="2">Glutamyl-tRNA amidotransferase complex subunit Gta3 domain-containing protein</fullName>
    </recommendedName>
</protein>
<evidence type="ECO:0000313" key="3">
    <source>
        <dbReference type="EMBL" id="TVY57152.1"/>
    </source>
</evidence>
<dbReference type="Proteomes" id="UP000481288">
    <property type="component" value="Unassembled WGS sequence"/>
</dbReference>
<comment type="caution">
    <text evidence="3">The sequence shown here is derived from an EMBL/GenBank/DDBJ whole genome shotgun (WGS) entry which is preliminary data.</text>
</comment>
<dbReference type="GO" id="GO:0005739">
    <property type="term" value="C:mitochondrion"/>
    <property type="evidence" value="ECO:0007669"/>
    <property type="project" value="TreeGrafter"/>
</dbReference>
<dbReference type="GO" id="GO:0006450">
    <property type="term" value="P:regulation of translational fidelity"/>
    <property type="evidence" value="ECO:0007669"/>
    <property type="project" value="InterPro"/>
</dbReference>
<name>A0A7D8USL9_9HELO</name>
<evidence type="ECO:0000313" key="4">
    <source>
        <dbReference type="Proteomes" id="UP000481288"/>
    </source>
</evidence>
<proteinExistence type="predicted"/>
<keyword evidence="4" id="KW-1185">Reference proteome</keyword>
<dbReference type="PANTHER" id="PTHR15004">
    <property type="entry name" value="GLUTAMYL-TRNA(GLN) AMIDOTRANSFERASE SUBUNIT C, MITOCHONDRIAL"/>
    <property type="match status" value="1"/>
</dbReference>